<gene>
    <name evidence="1" type="ORF">NOO_LOCUS2970</name>
</gene>
<proteinExistence type="predicted"/>
<reference evidence="3" key="1">
    <citation type="submission" date="2016-06" db="UniProtKB">
        <authorList>
            <consortium name="WormBaseParasite"/>
        </authorList>
    </citation>
    <scope>IDENTIFICATION</scope>
</reference>
<organism evidence="3">
    <name type="scientific">Onchocerca ochengi</name>
    <name type="common">Filarial nematode worm</name>
    <dbReference type="NCBI Taxonomy" id="42157"/>
    <lineage>
        <taxon>Eukaryota</taxon>
        <taxon>Metazoa</taxon>
        <taxon>Ecdysozoa</taxon>
        <taxon>Nematoda</taxon>
        <taxon>Chromadorea</taxon>
        <taxon>Rhabditida</taxon>
        <taxon>Spirurina</taxon>
        <taxon>Spiruromorpha</taxon>
        <taxon>Filarioidea</taxon>
        <taxon>Onchocercidae</taxon>
        <taxon>Onchocerca</taxon>
    </lineage>
</organism>
<reference evidence="1 2" key="2">
    <citation type="submission" date="2018-08" db="EMBL/GenBank/DDBJ databases">
        <authorList>
            <person name="Laetsch R D."/>
            <person name="Stevens L."/>
            <person name="Kumar S."/>
            <person name="Blaxter L. M."/>
        </authorList>
    </citation>
    <scope>NUCLEOTIDE SEQUENCE [LARGE SCALE GENOMIC DNA]</scope>
</reference>
<evidence type="ECO:0000313" key="2">
    <source>
        <dbReference type="Proteomes" id="UP000271087"/>
    </source>
</evidence>
<protein>
    <submittedName>
        <fullName evidence="3">Fatty acid hydroxylase domain-containing protein</fullName>
    </submittedName>
</protein>
<keyword evidence="2" id="KW-1185">Reference proteome</keyword>
<accession>A0A182E4P9</accession>
<sequence>MVMNSTMRLFCPPLRPYFLKQMVVRRQSTYAMKIREKWKAIWDDIVKKTDLWKTSNVEGLWGFYGRHYTWHDNENFGLHFQNGCFLILLTFYAIYALKKVEITIDRSWKGGNREFLWHAIEDRFDHEYAFAWDPLKEPKPPKLLLMRSLQKAMWAEALKLGTWFLDPQKN</sequence>
<dbReference type="WBParaSite" id="nOo.2.0.1.t02970-RA">
    <property type="protein sequence ID" value="nOo.2.0.1.t02970-RA"/>
    <property type="gene ID" value="nOo.2.0.1.g02970"/>
</dbReference>
<name>A0A182E4P9_ONCOC</name>
<dbReference type="EMBL" id="UYRW01000519">
    <property type="protein sequence ID" value="VDK67564.1"/>
    <property type="molecule type" value="Genomic_DNA"/>
</dbReference>
<evidence type="ECO:0000313" key="1">
    <source>
        <dbReference type="EMBL" id="VDK67564.1"/>
    </source>
</evidence>
<evidence type="ECO:0000313" key="3">
    <source>
        <dbReference type="WBParaSite" id="nOo.2.0.1.t02970-RA"/>
    </source>
</evidence>
<dbReference type="AlphaFoldDB" id="A0A182E4P9"/>
<dbReference type="OrthoDB" id="5813196at2759"/>
<dbReference type="Proteomes" id="UP000271087">
    <property type="component" value="Unassembled WGS sequence"/>
</dbReference>